<dbReference type="Pfam" id="PF00534">
    <property type="entry name" value="Glycos_transf_1"/>
    <property type="match status" value="1"/>
</dbReference>
<keyword evidence="2" id="KW-0808">Transferase</keyword>
<comment type="caution">
    <text evidence="2">The sequence shown here is derived from an EMBL/GenBank/DDBJ whole genome shotgun (WGS) entry which is preliminary data.</text>
</comment>
<name>A0A367X4B2_9PROT</name>
<gene>
    <name evidence="2" type="ORF">TH25_14820</name>
</gene>
<reference evidence="2 3" key="1">
    <citation type="submission" date="2014-07" db="EMBL/GenBank/DDBJ databases">
        <title>Draft genome sequence of Thalassospira profundimaris S25-3-2.</title>
        <authorList>
            <person name="Lai Q."/>
            <person name="Shao Z."/>
        </authorList>
    </citation>
    <scope>NUCLEOTIDE SEQUENCE [LARGE SCALE GENOMIC DNA]</scope>
    <source>
        <strain evidence="2 3">S25-3-2</strain>
    </source>
</reference>
<dbReference type="GO" id="GO:0016757">
    <property type="term" value="F:glycosyltransferase activity"/>
    <property type="evidence" value="ECO:0007669"/>
    <property type="project" value="InterPro"/>
</dbReference>
<evidence type="ECO:0000313" key="2">
    <source>
        <dbReference type="EMBL" id="RCK48329.1"/>
    </source>
</evidence>
<accession>A0A367X4B2</accession>
<protein>
    <submittedName>
        <fullName evidence="2">Glycosyl transferase</fullName>
    </submittedName>
</protein>
<dbReference type="OrthoDB" id="7856752at2"/>
<proteinExistence type="predicted"/>
<dbReference type="AlphaFoldDB" id="A0A367X4B2"/>
<dbReference type="PANTHER" id="PTHR12526">
    <property type="entry name" value="GLYCOSYLTRANSFERASE"/>
    <property type="match status" value="1"/>
</dbReference>
<dbReference type="RefSeq" id="WP_114089033.1">
    <property type="nucleotide sequence ID" value="NZ_JPWH01000011.1"/>
</dbReference>
<organism evidence="2 3">
    <name type="scientific">Thalassospira profundimaris</name>
    <dbReference type="NCBI Taxonomy" id="502049"/>
    <lineage>
        <taxon>Bacteria</taxon>
        <taxon>Pseudomonadati</taxon>
        <taxon>Pseudomonadota</taxon>
        <taxon>Alphaproteobacteria</taxon>
        <taxon>Rhodospirillales</taxon>
        <taxon>Thalassospiraceae</taxon>
        <taxon>Thalassospira</taxon>
    </lineage>
</organism>
<dbReference type="Gene3D" id="3.40.50.2000">
    <property type="entry name" value="Glycogen Phosphorylase B"/>
    <property type="match status" value="2"/>
</dbReference>
<sequence length="400" mass="43216">MTGDVWMIGRVDQFALLAAHLAGQRRLARWDSFWRYSCPSENPRLLHAWLTRPSRQVDASLAAIPGRHLLPDLLGKSARLLRLPAHNLASDLPLSWLAARHMPPGVRLLHGQGNYSLPALQKAHRHKIPTISDVTGQLAPIRARQLTGEYQAQGQKWREISGFLARRRTAEARFASAVFAPSVTVAEGLLECGIKENRIHIIPFDAPLARQCLLLQRPTAPENPIRLLYIGELSLAKGISALLQAFKTLRAQYGDAITLTLIGKARSCAVSLTANLPKGVIWHGPIPASDIPDALNAADIFVFPSLSEGASLAVQEAMAASLPVISTHDAGSAITDGQNGLIIPPRDPGALCAAITRLMHDTALRNRLGTAASATIARQLTQGYGNRVCAAYDRVLSAHG</sequence>
<dbReference type="InterPro" id="IPR001296">
    <property type="entry name" value="Glyco_trans_1"/>
</dbReference>
<evidence type="ECO:0000259" key="1">
    <source>
        <dbReference type="Pfam" id="PF00534"/>
    </source>
</evidence>
<dbReference type="Proteomes" id="UP000252517">
    <property type="component" value="Unassembled WGS sequence"/>
</dbReference>
<dbReference type="EMBL" id="JPWH01000011">
    <property type="protein sequence ID" value="RCK48329.1"/>
    <property type="molecule type" value="Genomic_DNA"/>
</dbReference>
<dbReference type="CDD" id="cd03801">
    <property type="entry name" value="GT4_PimA-like"/>
    <property type="match status" value="1"/>
</dbReference>
<feature type="domain" description="Glycosyl transferase family 1" evidence="1">
    <location>
        <begin position="218"/>
        <end position="372"/>
    </location>
</feature>
<dbReference type="SUPFAM" id="SSF53756">
    <property type="entry name" value="UDP-Glycosyltransferase/glycogen phosphorylase"/>
    <property type="match status" value="1"/>
</dbReference>
<evidence type="ECO:0000313" key="3">
    <source>
        <dbReference type="Proteomes" id="UP000252517"/>
    </source>
</evidence>